<keyword evidence="1" id="KW-0732">Signal</keyword>
<protein>
    <recommendedName>
        <fullName evidence="3">Secreted protein</fullName>
    </recommendedName>
</protein>
<dbReference type="AlphaFoldDB" id="E4Z113"/>
<gene>
    <name evidence="2" type="ORF">GSOID_T00023461001</name>
</gene>
<feature type="non-terminal residue" evidence="2">
    <location>
        <position position="1"/>
    </location>
</feature>
<evidence type="ECO:0000256" key="1">
    <source>
        <dbReference type="SAM" id="SignalP"/>
    </source>
</evidence>
<organism evidence="2">
    <name type="scientific">Oikopleura dioica</name>
    <name type="common">Tunicate</name>
    <dbReference type="NCBI Taxonomy" id="34765"/>
    <lineage>
        <taxon>Eukaryota</taxon>
        <taxon>Metazoa</taxon>
        <taxon>Chordata</taxon>
        <taxon>Tunicata</taxon>
        <taxon>Appendicularia</taxon>
        <taxon>Copelata</taxon>
        <taxon>Oikopleuridae</taxon>
        <taxon>Oikopleura</taxon>
    </lineage>
</organism>
<dbReference type="EMBL" id="FN656416">
    <property type="protein sequence ID" value="CBY41391.1"/>
    <property type="molecule type" value="Genomic_DNA"/>
</dbReference>
<name>E4Z113_OIKDI</name>
<feature type="chain" id="PRO_5003194322" description="Secreted protein" evidence="1">
    <location>
        <begin position="24"/>
        <end position="71"/>
    </location>
</feature>
<accession>E4Z113</accession>
<evidence type="ECO:0008006" key="3">
    <source>
        <dbReference type="Google" id="ProtNLM"/>
    </source>
</evidence>
<feature type="signal peptide" evidence="1">
    <location>
        <begin position="1"/>
        <end position="23"/>
    </location>
</feature>
<evidence type="ECO:0000313" key="2">
    <source>
        <dbReference type="EMBL" id="CBY41391.1"/>
    </source>
</evidence>
<dbReference type="Proteomes" id="UP000011014">
    <property type="component" value="Unassembled WGS sequence"/>
</dbReference>
<reference evidence="2" key="1">
    <citation type="journal article" date="2010" name="Science">
        <title>Plasticity of animal genome architecture unmasked by rapid evolution of a pelagic tunicate.</title>
        <authorList>
            <person name="Denoeud F."/>
            <person name="Henriet S."/>
            <person name="Mungpakdee S."/>
            <person name="Aury J.M."/>
            <person name="Da Silva C."/>
            <person name="Brinkmann H."/>
            <person name="Mikhaleva J."/>
            <person name="Olsen L.C."/>
            <person name="Jubin C."/>
            <person name="Canestro C."/>
            <person name="Bouquet J.M."/>
            <person name="Danks G."/>
            <person name="Poulain J."/>
            <person name="Campsteijn C."/>
            <person name="Adamski M."/>
            <person name="Cross I."/>
            <person name="Yadetie F."/>
            <person name="Muffato M."/>
            <person name="Louis A."/>
            <person name="Butcher S."/>
            <person name="Tsagkogeorga G."/>
            <person name="Konrad A."/>
            <person name="Singh S."/>
            <person name="Jensen M.F."/>
            <person name="Cong E.H."/>
            <person name="Eikeseth-Otteraa H."/>
            <person name="Noel B."/>
            <person name="Anthouard V."/>
            <person name="Porcel B.M."/>
            <person name="Kachouri-Lafond R."/>
            <person name="Nishino A."/>
            <person name="Ugolini M."/>
            <person name="Chourrout P."/>
            <person name="Nishida H."/>
            <person name="Aasland R."/>
            <person name="Huzurbazar S."/>
            <person name="Westhof E."/>
            <person name="Delsuc F."/>
            <person name="Lehrach H."/>
            <person name="Reinhardt R."/>
            <person name="Weissenbach J."/>
            <person name="Roy S.W."/>
            <person name="Artiguenave F."/>
            <person name="Postlethwait J.H."/>
            <person name="Manak J.R."/>
            <person name="Thompson E.M."/>
            <person name="Jaillon O."/>
            <person name="Du Pasquier L."/>
            <person name="Boudinot P."/>
            <person name="Liberles D.A."/>
            <person name="Volff J.N."/>
            <person name="Philippe H."/>
            <person name="Lenhard B."/>
            <person name="Roest Crollius H."/>
            <person name="Wincker P."/>
            <person name="Chourrout D."/>
        </authorList>
    </citation>
    <scope>NUCLEOTIDE SEQUENCE [LARGE SCALE GENOMIC DNA]</scope>
</reference>
<sequence>VMVVRTFIVCICASCLFASRCSSSSCSGSLPRSFSEASCFSLRLVTMSFNSSSCFCIGEKSGTMVFVIIFS</sequence>
<proteinExistence type="predicted"/>